<dbReference type="Pfam" id="PF13675">
    <property type="entry name" value="PilJ"/>
    <property type="match status" value="1"/>
</dbReference>
<comment type="subcellular location">
    <subcellularLocation>
        <location evidence="1">Membrane</location>
        <topology evidence="1">Multi-pass membrane protein</topology>
    </subcellularLocation>
</comment>
<evidence type="ECO:0000256" key="5">
    <source>
        <dbReference type="ARBA" id="ARBA00023224"/>
    </source>
</evidence>
<organism evidence="11 12">
    <name type="scientific">Vibrio coralliilyticus</name>
    <dbReference type="NCBI Taxonomy" id="190893"/>
    <lineage>
        <taxon>Bacteria</taxon>
        <taxon>Pseudomonadati</taxon>
        <taxon>Pseudomonadota</taxon>
        <taxon>Gammaproteobacteria</taxon>
        <taxon>Vibrionales</taxon>
        <taxon>Vibrionaceae</taxon>
        <taxon>Vibrio</taxon>
    </lineage>
</organism>
<evidence type="ECO:0000256" key="8">
    <source>
        <dbReference type="SAM" id="Phobius"/>
    </source>
</evidence>
<keyword evidence="5 7" id="KW-0807">Transducer</keyword>
<dbReference type="Pfam" id="PF00015">
    <property type="entry name" value="MCPsignal"/>
    <property type="match status" value="1"/>
</dbReference>
<dbReference type="Proteomes" id="UP000576645">
    <property type="component" value="Unassembled WGS sequence"/>
</dbReference>
<keyword evidence="4 8" id="KW-0472">Membrane</keyword>
<evidence type="ECO:0000256" key="2">
    <source>
        <dbReference type="ARBA" id="ARBA00022692"/>
    </source>
</evidence>
<dbReference type="SUPFAM" id="SSF58104">
    <property type="entry name" value="Methyl-accepting chemotaxis protein (MCP) signaling domain"/>
    <property type="match status" value="1"/>
</dbReference>
<evidence type="ECO:0000259" key="9">
    <source>
        <dbReference type="PROSITE" id="PS50111"/>
    </source>
</evidence>
<accession>A0AAP6ZLG6</accession>
<dbReference type="GO" id="GO:0006935">
    <property type="term" value="P:chemotaxis"/>
    <property type="evidence" value="ECO:0007669"/>
    <property type="project" value="InterPro"/>
</dbReference>
<dbReference type="GO" id="GO:0004888">
    <property type="term" value="F:transmembrane signaling receptor activity"/>
    <property type="evidence" value="ECO:0007669"/>
    <property type="project" value="InterPro"/>
</dbReference>
<feature type="transmembrane region" description="Helical" evidence="8">
    <location>
        <begin position="20"/>
        <end position="40"/>
    </location>
</feature>
<feature type="transmembrane region" description="Helical" evidence="8">
    <location>
        <begin position="195"/>
        <end position="214"/>
    </location>
</feature>
<dbReference type="Gene3D" id="1.10.287.950">
    <property type="entry name" value="Methyl-accepting chemotaxis protein"/>
    <property type="match status" value="1"/>
</dbReference>
<dbReference type="PRINTS" id="PR00260">
    <property type="entry name" value="CHEMTRNSDUCR"/>
</dbReference>
<protein>
    <submittedName>
        <fullName evidence="11">Methyl-accepting chemotaxis protein</fullName>
    </submittedName>
</protein>
<dbReference type="GO" id="GO:0016020">
    <property type="term" value="C:membrane"/>
    <property type="evidence" value="ECO:0007669"/>
    <property type="project" value="UniProtKB-SubCell"/>
</dbReference>
<dbReference type="PANTHER" id="PTHR32089:SF112">
    <property type="entry name" value="LYSOZYME-LIKE PROTEIN-RELATED"/>
    <property type="match status" value="1"/>
</dbReference>
<feature type="domain" description="Methyl-accepting transducer" evidence="9">
    <location>
        <begin position="275"/>
        <end position="511"/>
    </location>
</feature>
<dbReference type="InterPro" id="IPR004090">
    <property type="entry name" value="Chemotax_Me-accpt_rcpt"/>
</dbReference>
<evidence type="ECO:0000256" key="7">
    <source>
        <dbReference type="PROSITE-ProRule" id="PRU00284"/>
    </source>
</evidence>
<dbReference type="InterPro" id="IPR029095">
    <property type="entry name" value="NarX-like_N"/>
</dbReference>
<evidence type="ECO:0000256" key="3">
    <source>
        <dbReference type="ARBA" id="ARBA00022989"/>
    </source>
</evidence>
<dbReference type="InterPro" id="IPR003660">
    <property type="entry name" value="HAMP_dom"/>
</dbReference>
<dbReference type="SMART" id="SM00283">
    <property type="entry name" value="MA"/>
    <property type="match status" value="1"/>
</dbReference>
<evidence type="ECO:0000256" key="1">
    <source>
        <dbReference type="ARBA" id="ARBA00004141"/>
    </source>
</evidence>
<evidence type="ECO:0000313" key="12">
    <source>
        <dbReference type="Proteomes" id="UP000576645"/>
    </source>
</evidence>
<keyword evidence="3 8" id="KW-1133">Transmembrane helix</keyword>
<name>A0AAP6ZLG6_9VIBR</name>
<dbReference type="CDD" id="cd06225">
    <property type="entry name" value="HAMP"/>
    <property type="match status" value="1"/>
</dbReference>
<dbReference type="PANTHER" id="PTHR32089">
    <property type="entry name" value="METHYL-ACCEPTING CHEMOTAXIS PROTEIN MCPB"/>
    <property type="match status" value="1"/>
</dbReference>
<dbReference type="AlphaFoldDB" id="A0AAP6ZLG6"/>
<gene>
    <name evidence="11" type="ORF">F0238_01995</name>
</gene>
<dbReference type="Gene3D" id="6.10.340.10">
    <property type="match status" value="1"/>
</dbReference>
<dbReference type="Pfam" id="PF00672">
    <property type="entry name" value="HAMP"/>
    <property type="match status" value="1"/>
</dbReference>
<dbReference type="SMART" id="SM00304">
    <property type="entry name" value="HAMP"/>
    <property type="match status" value="1"/>
</dbReference>
<proteinExistence type="inferred from homology"/>
<dbReference type="InterPro" id="IPR004089">
    <property type="entry name" value="MCPsignal_dom"/>
</dbReference>
<dbReference type="PROSITE" id="PS50111">
    <property type="entry name" value="CHEMOTAXIS_TRANSDUC_2"/>
    <property type="match status" value="1"/>
</dbReference>
<sequence length="554" mass="60938">MSRDKNMKRLLSQWSVTNRLVAIFVVFVVTIVLIATDIIVTLEKNKQDGTVINIAGRQRMLTKKFASEVMLSIYEGHKSAHSQLNYDNTIKLYETSLKALKSGGQTFSDLPMKNPINLVESTAEDFKNRLSNVEQLWNTQKAMALSLLQQTNKPTEEQVDKFMLANHKTLGAMHQAVLSYNRYADANVKGLKQDILVISGVGILLVIVLSYLIGKSLTQPIHQLVAVSRDTRKGDLEDKDHIDELINNSELGLLAKNIQSMRHALSSVVKGLKTSADNISSLSSRVESLSQEVNESYDDEKRKYEEIAQISDGLVDSFDRVSGVVDQTLESAAQSQTSAKRGLDSVHANMKAVELASAESQKVSENIQELSSVAEQVYSIIDVIQTIAEQTNLLALNAAIEAARAGEQGRGFAVVADEVRMLASKTNDSTGEISSLLNDLTERVKVSVESVAQLQKEVENSKQCSSDTADNIDKISSSITLTVEQQNEIAALIDEQSRSIHDLKQAQDYLSNLLQNTNKKIMDSSHIAVDMSDMAKGISSTLDDFSLSARNVKS</sequence>
<evidence type="ECO:0000313" key="11">
    <source>
        <dbReference type="EMBL" id="NOJ21495.1"/>
    </source>
</evidence>
<dbReference type="GO" id="GO:0007165">
    <property type="term" value="P:signal transduction"/>
    <property type="evidence" value="ECO:0007669"/>
    <property type="project" value="UniProtKB-KW"/>
</dbReference>
<dbReference type="PROSITE" id="PS50885">
    <property type="entry name" value="HAMP"/>
    <property type="match status" value="1"/>
</dbReference>
<evidence type="ECO:0000256" key="4">
    <source>
        <dbReference type="ARBA" id="ARBA00023136"/>
    </source>
</evidence>
<comment type="caution">
    <text evidence="11">The sequence shown here is derived from an EMBL/GenBank/DDBJ whole genome shotgun (WGS) entry which is preliminary data.</text>
</comment>
<reference evidence="11 12" key="1">
    <citation type="submission" date="2019-09" db="EMBL/GenBank/DDBJ databases">
        <title>Draft genome sequencing and comparative genomics of hatchery-associated Vibrios.</title>
        <authorList>
            <person name="Kehlet-Delgado H."/>
            <person name="Mueller R.S."/>
        </authorList>
    </citation>
    <scope>NUCLEOTIDE SEQUENCE [LARGE SCALE GENOMIC DNA]</scope>
    <source>
        <strain evidence="11 12">09-121-3</strain>
    </source>
</reference>
<comment type="similarity">
    <text evidence="6">Belongs to the methyl-accepting chemotaxis (MCP) protein family.</text>
</comment>
<keyword evidence="2 8" id="KW-0812">Transmembrane</keyword>
<evidence type="ECO:0000259" key="10">
    <source>
        <dbReference type="PROSITE" id="PS50885"/>
    </source>
</evidence>
<evidence type="ECO:0000256" key="6">
    <source>
        <dbReference type="ARBA" id="ARBA00029447"/>
    </source>
</evidence>
<dbReference type="EMBL" id="VTXP01000001">
    <property type="protein sequence ID" value="NOJ21495.1"/>
    <property type="molecule type" value="Genomic_DNA"/>
</dbReference>
<feature type="domain" description="HAMP" evidence="10">
    <location>
        <begin position="215"/>
        <end position="270"/>
    </location>
</feature>